<dbReference type="InterPro" id="IPR020548">
    <property type="entry name" value="Fructose_bisphosphatase_AS"/>
</dbReference>
<evidence type="ECO:0000259" key="2">
    <source>
        <dbReference type="Pfam" id="PF18913"/>
    </source>
</evidence>
<dbReference type="GO" id="GO:0005829">
    <property type="term" value="C:cytosol"/>
    <property type="evidence" value="ECO:0007669"/>
    <property type="project" value="TreeGrafter"/>
</dbReference>
<dbReference type="GO" id="GO:0030388">
    <property type="term" value="P:fructose 1,6-bisphosphate metabolic process"/>
    <property type="evidence" value="ECO:0007669"/>
    <property type="project" value="TreeGrafter"/>
</dbReference>
<gene>
    <name evidence="3" type="ORF">METZ01_LOCUS490614</name>
</gene>
<dbReference type="SUPFAM" id="SSF56655">
    <property type="entry name" value="Carbohydrate phosphatase"/>
    <property type="match status" value="1"/>
</dbReference>
<dbReference type="GO" id="GO:0006094">
    <property type="term" value="P:gluconeogenesis"/>
    <property type="evidence" value="ECO:0007669"/>
    <property type="project" value="TreeGrafter"/>
</dbReference>
<dbReference type="PANTHER" id="PTHR11556">
    <property type="entry name" value="FRUCTOSE-1,6-BISPHOSPHATASE-RELATED"/>
    <property type="match status" value="1"/>
</dbReference>
<dbReference type="Gene3D" id="3.40.190.80">
    <property type="match status" value="1"/>
</dbReference>
<dbReference type="EMBL" id="UINC01213128">
    <property type="protein sequence ID" value="SVE37760.1"/>
    <property type="molecule type" value="Genomic_DNA"/>
</dbReference>
<dbReference type="GO" id="GO:0005986">
    <property type="term" value="P:sucrose biosynthetic process"/>
    <property type="evidence" value="ECO:0007669"/>
    <property type="project" value="TreeGrafter"/>
</dbReference>
<accession>A0A383D0C6</accession>
<evidence type="ECO:0000256" key="1">
    <source>
        <dbReference type="ARBA" id="ARBA00024331"/>
    </source>
</evidence>
<feature type="non-terminal residue" evidence="3">
    <location>
        <position position="1"/>
    </location>
</feature>
<dbReference type="PANTHER" id="PTHR11556:SF35">
    <property type="entry name" value="SEDOHEPTULOSE-1,7-BISPHOSPHATASE, CHLOROPLASTIC"/>
    <property type="match status" value="1"/>
</dbReference>
<evidence type="ECO:0000313" key="3">
    <source>
        <dbReference type="EMBL" id="SVE37760.1"/>
    </source>
</evidence>
<proteinExistence type="predicted"/>
<comment type="pathway">
    <text evidence="1">Carbohydrate biosynthesis.</text>
</comment>
<dbReference type="GO" id="GO:0006000">
    <property type="term" value="P:fructose metabolic process"/>
    <property type="evidence" value="ECO:0007669"/>
    <property type="project" value="TreeGrafter"/>
</dbReference>
<dbReference type="InterPro" id="IPR000146">
    <property type="entry name" value="FBPase_class-1"/>
</dbReference>
<dbReference type="GO" id="GO:0042132">
    <property type="term" value="F:fructose 1,6-bisphosphate 1-phosphatase activity"/>
    <property type="evidence" value="ECO:0007669"/>
    <property type="project" value="TreeGrafter"/>
</dbReference>
<dbReference type="GO" id="GO:0006002">
    <property type="term" value="P:fructose 6-phosphate metabolic process"/>
    <property type="evidence" value="ECO:0007669"/>
    <property type="project" value="TreeGrafter"/>
</dbReference>
<sequence>SLVADFHRTLFKGGFFAYPADGKNPNGKLRLLYEAAPVAMICEQAGGRASTGEESILNVVPESLHCRVPVYLGSRSLVDLTDKVLKS</sequence>
<dbReference type="InterPro" id="IPR044015">
    <property type="entry name" value="FBPase_C_dom"/>
</dbReference>
<dbReference type="AlphaFoldDB" id="A0A383D0C6"/>
<feature type="domain" description="Fructose-1-6-bisphosphatase class 1 C-terminal" evidence="2">
    <location>
        <begin position="1"/>
        <end position="84"/>
    </location>
</feature>
<protein>
    <recommendedName>
        <fullName evidence="2">Fructose-1-6-bisphosphatase class 1 C-terminal domain-containing protein</fullName>
    </recommendedName>
</protein>
<dbReference type="PROSITE" id="PS00124">
    <property type="entry name" value="FBPASE"/>
    <property type="match status" value="1"/>
</dbReference>
<dbReference type="Pfam" id="PF18913">
    <property type="entry name" value="FBPase_C"/>
    <property type="match status" value="1"/>
</dbReference>
<organism evidence="3">
    <name type="scientific">marine metagenome</name>
    <dbReference type="NCBI Taxonomy" id="408172"/>
    <lineage>
        <taxon>unclassified sequences</taxon>
        <taxon>metagenomes</taxon>
        <taxon>ecological metagenomes</taxon>
    </lineage>
</organism>
<name>A0A383D0C6_9ZZZZ</name>
<reference evidence="3" key="1">
    <citation type="submission" date="2018-05" db="EMBL/GenBank/DDBJ databases">
        <authorList>
            <person name="Lanie J.A."/>
            <person name="Ng W.-L."/>
            <person name="Kazmierczak K.M."/>
            <person name="Andrzejewski T.M."/>
            <person name="Davidsen T.M."/>
            <person name="Wayne K.J."/>
            <person name="Tettelin H."/>
            <person name="Glass J.I."/>
            <person name="Rusch D."/>
            <person name="Podicherti R."/>
            <person name="Tsui H.-C.T."/>
            <person name="Winkler M.E."/>
        </authorList>
    </citation>
    <scope>NUCLEOTIDE SEQUENCE</scope>
</reference>